<evidence type="ECO:0000256" key="2">
    <source>
        <dbReference type="SAM" id="SignalP"/>
    </source>
</evidence>
<feature type="chain" id="PRO_5047483006" evidence="2">
    <location>
        <begin position="22"/>
        <end position="745"/>
    </location>
</feature>
<accession>A0ABR2Y226</accession>
<dbReference type="PROSITE" id="PS50026">
    <property type="entry name" value="EGF_3"/>
    <property type="match status" value="1"/>
</dbReference>
<gene>
    <name evidence="5" type="ORF">SCAR479_02775</name>
</gene>
<dbReference type="Pfam" id="PF02333">
    <property type="entry name" value="Phytase"/>
    <property type="match status" value="1"/>
</dbReference>
<feature type="domain" description="BPP" evidence="4">
    <location>
        <begin position="17"/>
        <end position="320"/>
    </location>
</feature>
<dbReference type="InterPro" id="IPR000742">
    <property type="entry name" value="EGF"/>
</dbReference>
<evidence type="ECO:0000259" key="4">
    <source>
        <dbReference type="PROSITE" id="PS51662"/>
    </source>
</evidence>
<evidence type="ECO:0000313" key="6">
    <source>
        <dbReference type="Proteomes" id="UP001465668"/>
    </source>
</evidence>
<dbReference type="PROSITE" id="PS51662">
    <property type="entry name" value="BP_PHYTASE"/>
    <property type="match status" value="2"/>
</dbReference>
<dbReference type="Proteomes" id="UP001465668">
    <property type="component" value="Unassembled WGS sequence"/>
</dbReference>
<evidence type="ECO:0000313" key="5">
    <source>
        <dbReference type="EMBL" id="KAK9780138.1"/>
    </source>
</evidence>
<keyword evidence="1" id="KW-1015">Disulfide bond</keyword>
<evidence type="ECO:0000259" key="3">
    <source>
        <dbReference type="PROSITE" id="PS50026"/>
    </source>
</evidence>
<comment type="caution">
    <text evidence="1">Lacks conserved residue(s) required for the propagation of feature annotation.</text>
</comment>
<feature type="disulfide bond" evidence="1">
    <location>
        <begin position="391"/>
        <end position="400"/>
    </location>
</feature>
<comment type="caution">
    <text evidence="5">The sequence shown here is derived from an EMBL/GenBank/DDBJ whole genome shotgun (WGS) entry which is preliminary data.</text>
</comment>
<feature type="signal peptide" evidence="2">
    <location>
        <begin position="1"/>
        <end position="21"/>
    </location>
</feature>
<proteinExistence type="predicted"/>
<dbReference type="Gene3D" id="2.10.25.10">
    <property type="entry name" value="Laminin"/>
    <property type="match status" value="1"/>
</dbReference>
<dbReference type="EMBL" id="JARVKM010000007">
    <property type="protein sequence ID" value="KAK9780138.1"/>
    <property type="molecule type" value="Genomic_DNA"/>
</dbReference>
<keyword evidence="1" id="KW-0245">EGF-like domain</keyword>
<dbReference type="PROSITE" id="PS01186">
    <property type="entry name" value="EGF_2"/>
    <property type="match status" value="1"/>
</dbReference>
<keyword evidence="2" id="KW-0732">Signal</keyword>
<feature type="domain" description="EGF-like" evidence="3">
    <location>
        <begin position="369"/>
        <end position="401"/>
    </location>
</feature>
<dbReference type="InterPro" id="IPR011042">
    <property type="entry name" value="6-blade_b-propeller_TolB-like"/>
</dbReference>
<dbReference type="PROSITE" id="PS00022">
    <property type="entry name" value="EGF_1"/>
    <property type="match status" value="1"/>
</dbReference>
<feature type="domain" description="BPP" evidence="4">
    <location>
        <begin position="395"/>
        <end position="732"/>
    </location>
</feature>
<sequence length="745" mass="78991">MRIKATVCSVLLLLKFSPADAIPEAELTITARTLESVASDWSTVYYSNTTSPPVLIGNDKGAASGGLRAWLIDTNGTLEQTSAQTPGRTAVLTTVYGVGGRDLIVTIASPDSTVRLYDAGTLVLVDGSLKKVLGAWAALCSWSSAKSGEQYVYLFGKGQGVQFLFQSTDDAGFELVEVQTFDTLVEASSCAVSLTTERVYFSGDDNPTIYTFAALESTATPDIDVLGEADGDITGLAVYISLREDYLIVAQTDVVEIFDTAFALLGTLTMTGDDGIEIQGLGVYQASIAVYPAGALAYAIESDAGEGFGMSSFATAFRSLNLTLNTAFDPRRKPCKPVSTITDFCNNSGFQQADGSCACFAGYSGGLCDAFTCHEACSGRGICTGASTCDCEAGWGGLHCGFRVVSAAEEIDAFGGDGDDPAIWIHPTDKTKSKIITTIKSEEGAGLAVFYLNGTTAQIISAGEPDNVDIIYGFQAGNRTVDLAYTACRDDNTLCLFEIASDGTLIDIPGGSQPTKDGYDVYGSCAYRSRQTGIQYIFVNAKTAVYLQYELTWVDGSLQTTLVRNFTGGSGGQVEGCVADEGNGWIFIGEEPKALWRYSAEPNDTSYGFLIDQVNSGHMWADVEGVTLVEGASASQGFVLVSQQGVSAYNVYRRAAPHEYVLTFTIAANEEKGIDAVSNTDGIAAIRANLGEGFPYGIFVTHDDANEIPEGGTSNQASFKIVSLIDILGMELLSEIDPAWDPRAF</sequence>
<dbReference type="Gene3D" id="2.120.10.30">
    <property type="entry name" value="TolB, C-terminal domain"/>
    <property type="match status" value="2"/>
</dbReference>
<reference evidence="5 6" key="1">
    <citation type="submission" date="2024-02" db="EMBL/GenBank/DDBJ databases">
        <title>First draft genome assembly of two strains of Seiridium cardinale.</title>
        <authorList>
            <person name="Emiliani G."/>
            <person name="Scali E."/>
        </authorList>
    </citation>
    <scope>NUCLEOTIDE SEQUENCE [LARGE SCALE GENOMIC DNA]</scope>
    <source>
        <strain evidence="5 6">BM-138-000479</strain>
    </source>
</reference>
<dbReference type="SUPFAM" id="SSF50956">
    <property type="entry name" value="Thermostable phytase (3-phytase)"/>
    <property type="match status" value="2"/>
</dbReference>
<name>A0ABR2Y226_9PEZI</name>
<organism evidence="5 6">
    <name type="scientific">Seiridium cardinale</name>
    <dbReference type="NCBI Taxonomy" id="138064"/>
    <lineage>
        <taxon>Eukaryota</taxon>
        <taxon>Fungi</taxon>
        <taxon>Dikarya</taxon>
        <taxon>Ascomycota</taxon>
        <taxon>Pezizomycotina</taxon>
        <taxon>Sordariomycetes</taxon>
        <taxon>Xylariomycetidae</taxon>
        <taxon>Amphisphaeriales</taxon>
        <taxon>Sporocadaceae</taxon>
        <taxon>Seiridium</taxon>
    </lineage>
</organism>
<evidence type="ECO:0000256" key="1">
    <source>
        <dbReference type="PROSITE-ProRule" id="PRU00076"/>
    </source>
</evidence>
<keyword evidence="6" id="KW-1185">Reference proteome</keyword>
<protein>
    <submittedName>
        <fullName evidence="5">3-phytase</fullName>
    </submittedName>
</protein>
<feature type="disulfide bond" evidence="1">
    <location>
        <begin position="373"/>
        <end position="383"/>
    </location>
</feature>
<dbReference type="InterPro" id="IPR003431">
    <property type="entry name" value="B-propeller_Phytase"/>
</dbReference>